<evidence type="ECO:0000313" key="8">
    <source>
        <dbReference type="Proteomes" id="UP001058974"/>
    </source>
</evidence>
<evidence type="ECO:0000313" key="7">
    <source>
        <dbReference type="EMBL" id="KAI5427764.1"/>
    </source>
</evidence>
<dbReference type="InterPro" id="IPR045019">
    <property type="entry name" value="BETA-OHASE-like"/>
</dbReference>
<keyword evidence="8" id="KW-1185">Reference proteome</keyword>
<proteinExistence type="inferred from homology"/>
<name>A0A9D5B329_PEA</name>
<dbReference type="GO" id="GO:0016119">
    <property type="term" value="P:carotene metabolic process"/>
    <property type="evidence" value="ECO:0007669"/>
    <property type="project" value="TreeGrafter"/>
</dbReference>
<sequence length="128" mass="14357">MSSFGVTSMAILEVYFRFLWKMKGSGEVLRSEMFATFSLSVGVAVGLGIIVFGIAYMPFHEGLVHKRLLVAPIANVPYFARVDVAHQLDHSDKFKGVPYRLFLGLKGVEEEDPTNELENFSNNKLQQN</sequence>
<dbReference type="GO" id="GO:0010291">
    <property type="term" value="F:beta-carotene 3-hydroxylase activity"/>
    <property type="evidence" value="ECO:0007669"/>
    <property type="project" value="UniProtKB-EC"/>
</dbReference>
<organism evidence="7 8">
    <name type="scientific">Pisum sativum</name>
    <name type="common">Garden pea</name>
    <name type="synonym">Lathyrus oleraceus</name>
    <dbReference type="NCBI Taxonomy" id="3888"/>
    <lineage>
        <taxon>Eukaryota</taxon>
        <taxon>Viridiplantae</taxon>
        <taxon>Streptophyta</taxon>
        <taxon>Embryophyta</taxon>
        <taxon>Tracheophyta</taxon>
        <taxon>Spermatophyta</taxon>
        <taxon>Magnoliopsida</taxon>
        <taxon>eudicotyledons</taxon>
        <taxon>Gunneridae</taxon>
        <taxon>Pentapetalae</taxon>
        <taxon>rosids</taxon>
        <taxon>fabids</taxon>
        <taxon>Fabales</taxon>
        <taxon>Fabaceae</taxon>
        <taxon>Papilionoideae</taxon>
        <taxon>50 kb inversion clade</taxon>
        <taxon>NPAAA clade</taxon>
        <taxon>Hologalegina</taxon>
        <taxon>IRL clade</taxon>
        <taxon>Fabeae</taxon>
        <taxon>Lathyrus</taxon>
    </lineage>
</organism>
<dbReference type="EC" id="1.14.15.24" evidence="5"/>
<keyword evidence="4" id="KW-0560">Oxidoreductase</keyword>
<comment type="subcellular location">
    <subcellularLocation>
        <location evidence="1">Plastid</location>
        <location evidence="1">Chloroplast membrane</location>
        <topology evidence="1">Multi-pass membrane protein</topology>
    </subcellularLocation>
</comment>
<dbReference type="EMBL" id="JAMSHJ010000003">
    <property type="protein sequence ID" value="KAI5427764.1"/>
    <property type="molecule type" value="Genomic_DNA"/>
</dbReference>
<feature type="transmembrane region" description="Helical" evidence="6">
    <location>
        <begin position="33"/>
        <end position="57"/>
    </location>
</feature>
<evidence type="ECO:0000256" key="3">
    <source>
        <dbReference type="ARBA" id="ARBA00022746"/>
    </source>
</evidence>
<comment type="similarity">
    <text evidence="2">Belongs to the sterol desaturase family.</text>
</comment>
<keyword evidence="6" id="KW-1133">Transmembrane helix</keyword>
<dbReference type="PANTHER" id="PTHR31899:SF19">
    <property type="entry name" value="BETA-CAROTENE 3-HYDROXYLASE"/>
    <property type="match status" value="1"/>
</dbReference>
<keyword evidence="3" id="KW-0125">Carotenoid biosynthesis</keyword>
<evidence type="ECO:0000256" key="6">
    <source>
        <dbReference type="SAM" id="Phobius"/>
    </source>
</evidence>
<keyword evidence="6" id="KW-0812">Transmembrane</keyword>
<dbReference type="Proteomes" id="UP001058974">
    <property type="component" value="Chromosome 3"/>
</dbReference>
<evidence type="ECO:0000256" key="5">
    <source>
        <dbReference type="ARBA" id="ARBA00026097"/>
    </source>
</evidence>
<gene>
    <name evidence="7" type="ORF">KIW84_032971</name>
</gene>
<evidence type="ECO:0000256" key="1">
    <source>
        <dbReference type="ARBA" id="ARBA00004508"/>
    </source>
</evidence>
<dbReference type="GO" id="GO:0031969">
    <property type="term" value="C:chloroplast membrane"/>
    <property type="evidence" value="ECO:0007669"/>
    <property type="project" value="UniProtKB-SubCell"/>
</dbReference>
<dbReference type="PANTHER" id="PTHR31899">
    <property type="entry name" value="BETA-CAROTENE 3-HYDROXYLASE 1, CHLOROPLASTIC"/>
    <property type="match status" value="1"/>
</dbReference>
<dbReference type="Gramene" id="Psat03G0297100-T1">
    <property type="protein sequence ID" value="KAI5427764.1"/>
    <property type="gene ID" value="KIW84_032971"/>
</dbReference>
<dbReference type="AlphaFoldDB" id="A0A9D5B329"/>
<dbReference type="GO" id="GO:0016123">
    <property type="term" value="P:xanthophyll biosynthetic process"/>
    <property type="evidence" value="ECO:0007669"/>
    <property type="project" value="TreeGrafter"/>
</dbReference>
<evidence type="ECO:0000256" key="2">
    <source>
        <dbReference type="ARBA" id="ARBA00009324"/>
    </source>
</evidence>
<accession>A0A9D5B329</accession>
<reference evidence="7 8" key="1">
    <citation type="journal article" date="2022" name="Nat. Genet.">
        <title>Improved pea reference genome and pan-genome highlight genomic features and evolutionary characteristics.</title>
        <authorList>
            <person name="Yang T."/>
            <person name="Liu R."/>
            <person name="Luo Y."/>
            <person name="Hu S."/>
            <person name="Wang D."/>
            <person name="Wang C."/>
            <person name="Pandey M.K."/>
            <person name="Ge S."/>
            <person name="Xu Q."/>
            <person name="Li N."/>
            <person name="Li G."/>
            <person name="Huang Y."/>
            <person name="Saxena R.K."/>
            <person name="Ji Y."/>
            <person name="Li M."/>
            <person name="Yan X."/>
            <person name="He Y."/>
            <person name="Liu Y."/>
            <person name="Wang X."/>
            <person name="Xiang C."/>
            <person name="Varshney R.K."/>
            <person name="Ding H."/>
            <person name="Gao S."/>
            <person name="Zong X."/>
        </authorList>
    </citation>
    <scope>NUCLEOTIDE SEQUENCE [LARGE SCALE GENOMIC DNA]</scope>
    <source>
        <strain evidence="7 8">cv. Zhongwan 6</strain>
    </source>
</reference>
<evidence type="ECO:0000256" key="4">
    <source>
        <dbReference type="ARBA" id="ARBA00023002"/>
    </source>
</evidence>
<protein>
    <recommendedName>
        <fullName evidence="5">beta-carotene 3-hydroxylase</fullName>
        <ecNumber evidence="5">1.14.15.24</ecNumber>
    </recommendedName>
</protein>
<keyword evidence="6" id="KW-0472">Membrane</keyword>
<comment type="caution">
    <text evidence="7">The sequence shown here is derived from an EMBL/GenBank/DDBJ whole genome shotgun (WGS) entry which is preliminary data.</text>
</comment>